<gene>
    <name evidence="2" type="ORF">IDJ81_09465</name>
</gene>
<organism evidence="2 3">
    <name type="scientific">Tsuneonella flava</name>
    <dbReference type="NCBI Taxonomy" id="2055955"/>
    <lineage>
        <taxon>Bacteria</taxon>
        <taxon>Pseudomonadati</taxon>
        <taxon>Pseudomonadota</taxon>
        <taxon>Alphaproteobacteria</taxon>
        <taxon>Sphingomonadales</taxon>
        <taxon>Erythrobacteraceae</taxon>
        <taxon>Tsuneonella</taxon>
    </lineage>
</organism>
<reference evidence="2 3" key="1">
    <citation type="submission" date="2020-09" db="EMBL/GenBank/DDBJ databases">
        <title>Complete genome sequence of altererythrobacter flavus SS-21NJ, isolated from Dongying oil sludge in Shandong province.</title>
        <authorList>
            <person name="Sun S."/>
            <person name="Zhang Z."/>
        </authorList>
    </citation>
    <scope>NUCLEOTIDE SEQUENCE [LARGE SCALE GENOMIC DNA]</scope>
    <source>
        <strain evidence="2 3">SS-21NJ</strain>
    </source>
</reference>
<feature type="domain" description="Short chain dehydrogenase-like proteobacteria" evidence="1">
    <location>
        <begin position="6"/>
        <end position="103"/>
    </location>
</feature>
<dbReference type="EMBL" id="CP061510">
    <property type="protein sequence ID" value="QSB43604.1"/>
    <property type="molecule type" value="Genomic_DNA"/>
</dbReference>
<dbReference type="Proteomes" id="UP000663637">
    <property type="component" value="Chromosome"/>
</dbReference>
<proteinExistence type="predicted"/>
<evidence type="ECO:0000313" key="2">
    <source>
        <dbReference type="EMBL" id="QSB43604.1"/>
    </source>
</evidence>
<dbReference type="RefSeq" id="WP_205440941.1">
    <property type="nucleotide sequence ID" value="NZ_CP061510.1"/>
</dbReference>
<dbReference type="InterPro" id="IPR048623">
    <property type="entry name" value="SDR-like_proteobact"/>
</dbReference>
<protein>
    <recommendedName>
        <fullName evidence="1">Short chain dehydrogenase-like proteobacteria domain-containing protein</fullName>
    </recommendedName>
</protein>
<keyword evidence="3" id="KW-1185">Reference proteome</keyword>
<accession>A0ABX7K8K9</accession>
<evidence type="ECO:0000313" key="3">
    <source>
        <dbReference type="Proteomes" id="UP000663637"/>
    </source>
</evidence>
<sequence>MGQAVLRIGPLPADALDAAQVFYAEWVPKARLSLQTDASSLALVTKTADLAHEGWIRSAVQELARAFSVKRVNMVIGGDDAAIAAALAYLERAPGVTGQCFQVDSASVEDRGG</sequence>
<evidence type="ECO:0000259" key="1">
    <source>
        <dbReference type="Pfam" id="PF21777"/>
    </source>
</evidence>
<dbReference type="Pfam" id="PF21777">
    <property type="entry name" value="SDR-like"/>
    <property type="match status" value="1"/>
</dbReference>
<name>A0ABX7K8K9_9SPHN</name>